<dbReference type="Gene3D" id="3.40.50.300">
    <property type="entry name" value="P-loop containing nucleotide triphosphate hydrolases"/>
    <property type="match status" value="1"/>
</dbReference>
<feature type="region of interest" description="Disordered" evidence="9">
    <location>
        <begin position="1"/>
        <end position="55"/>
    </location>
</feature>
<dbReference type="Proteomes" id="UP000638263">
    <property type="component" value="Unassembled WGS sequence"/>
</dbReference>
<feature type="binding site" evidence="8">
    <location>
        <position position="536"/>
    </location>
    <ligand>
        <name>Zn(2+)</name>
        <dbReference type="ChEBI" id="CHEBI:29105"/>
        <label>2</label>
    </ligand>
</feature>
<accession>A0A917VKL6</accession>
<evidence type="ECO:0000256" key="2">
    <source>
        <dbReference type="ARBA" id="ARBA00022705"/>
    </source>
</evidence>
<feature type="compositionally biased region" description="Basic and acidic residues" evidence="9">
    <location>
        <begin position="198"/>
        <end position="210"/>
    </location>
</feature>
<dbReference type="InterPro" id="IPR005259">
    <property type="entry name" value="PriA"/>
</dbReference>
<reference evidence="11" key="1">
    <citation type="journal article" date="2014" name="Int. J. Syst. Evol. Microbiol.">
        <title>Complete genome sequence of Corynebacterium casei LMG S-19264T (=DSM 44701T), isolated from a smear-ripened cheese.</title>
        <authorList>
            <consortium name="US DOE Joint Genome Institute (JGI-PGF)"/>
            <person name="Walter F."/>
            <person name="Albersmeier A."/>
            <person name="Kalinowski J."/>
            <person name="Ruckert C."/>
        </authorList>
    </citation>
    <scope>NUCLEOTIDE SEQUENCE</scope>
    <source>
        <strain evidence="11">CGMCC 4.3508</strain>
    </source>
</reference>
<feature type="binding site" evidence="8">
    <location>
        <position position="562"/>
    </location>
    <ligand>
        <name>Zn(2+)</name>
        <dbReference type="ChEBI" id="CHEBI:29105"/>
        <label>2</label>
    </ligand>
</feature>
<evidence type="ECO:0000256" key="3">
    <source>
        <dbReference type="ARBA" id="ARBA00022723"/>
    </source>
</evidence>
<dbReference type="InterPro" id="IPR041222">
    <property type="entry name" value="PriA_3primeBD"/>
</dbReference>
<dbReference type="InterPro" id="IPR042115">
    <property type="entry name" value="PriA_3primeBD_sf"/>
</dbReference>
<keyword evidence="3 8" id="KW-0479">Metal-binding</keyword>
<comment type="similarity">
    <text evidence="8">Belongs to the helicase family. PriA subfamily.</text>
</comment>
<keyword evidence="4 8" id="KW-0547">Nucleotide-binding</keyword>
<dbReference type="GO" id="GO:0005524">
    <property type="term" value="F:ATP binding"/>
    <property type="evidence" value="ECO:0007669"/>
    <property type="project" value="UniProtKB-UniRule"/>
</dbReference>
<feature type="binding site" evidence="8">
    <location>
        <position position="571"/>
    </location>
    <ligand>
        <name>Zn(2+)</name>
        <dbReference type="ChEBI" id="CHEBI:29105"/>
        <label>1</label>
    </ligand>
</feature>
<dbReference type="PANTHER" id="PTHR30580:SF0">
    <property type="entry name" value="PRIMOSOMAL PROTEIN N"/>
    <property type="match status" value="1"/>
</dbReference>
<organism evidence="11 12">
    <name type="scientific">Nocardia jinanensis</name>
    <dbReference type="NCBI Taxonomy" id="382504"/>
    <lineage>
        <taxon>Bacteria</taxon>
        <taxon>Bacillati</taxon>
        <taxon>Actinomycetota</taxon>
        <taxon>Actinomycetes</taxon>
        <taxon>Mycobacteriales</taxon>
        <taxon>Nocardiaceae</taxon>
        <taxon>Nocardia</taxon>
    </lineage>
</organism>
<dbReference type="InterPro" id="IPR027417">
    <property type="entry name" value="P-loop_NTPase"/>
</dbReference>
<comment type="caution">
    <text evidence="11">The sequence shown here is derived from an EMBL/GenBank/DDBJ whole genome shotgun (WGS) entry which is preliminary data.</text>
</comment>
<dbReference type="HAMAP" id="MF_00983">
    <property type="entry name" value="PriA"/>
    <property type="match status" value="1"/>
</dbReference>
<name>A0A917VKL6_9NOCA</name>
<evidence type="ECO:0000313" key="12">
    <source>
        <dbReference type="Proteomes" id="UP000638263"/>
    </source>
</evidence>
<feature type="region of interest" description="Disordered" evidence="9">
    <location>
        <begin position="745"/>
        <end position="768"/>
    </location>
</feature>
<dbReference type="GO" id="GO:0043138">
    <property type="term" value="F:3'-5' DNA helicase activity"/>
    <property type="evidence" value="ECO:0007669"/>
    <property type="project" value="TreeGrafter"/>
</dbReference>
<evidence type="ECO:0000259" key="10">
    <source>
        <dbReference type="Pfam" id="PF17764"/>
    </source>
</evidence>
<feature type="compositionally biased region" description="Basic residues" evidence="9">
    <location>
        <begin position="24"/>
        <end position="36"/>
    </location>
</feature>
<dbReference type="Pfam" id="PF17764">
    <property type="entry name" value="PriA_3primeBD"/>
    <property type="match status" value="1"/>
</dbReference>
<proteinExistence type="inferred from homology"/>
<evidence type="ECO:0000256" key="7">
    <source>
        <dbReference type="ARBA" id="ARBA00023125"/>
    </source>
</evidence>
<reference evidence="11" key="2">
    <citation type="submission" date="2020-09" db="EMBL/GenBank/DDBJ databases">
        <authorList>
            <person name="Sun Q."/>
            <person name="Zhou Y."/>
        </authorList>
    </citation>
    <scope>NUCLEOTIDE SEQUENCE</scope>
    <source>
        <strain evidence="11">CGMCC 4.3508</strain>
    </source>
</reference>
<comment type="cofactor">
    <cofactor evidence="8">
        <name>Zn(2+)</name>
        <dbReference type="ChEBI" id="CHEBI:29105"/>
    </cofactor>
    <text evidence="8">Binds 2 zinc ions per subunit.</text>
</comment>
<evidence type="ECO:0000256" key="6">
    <source>
        <dbReference type="ARBA" id="ARBA00022840"/>
    </source>
</evidence>
<dbReference type="GO" id="GO:1990077">
    <property type="term" value="C:primosome complex"/>
    <property type="evidence" value="ECO:0007669"/>
    <property type="project" value="UniProtKB-UniRule"/>
</dbReference>
<dbReference type="Gene3D" id="3.40.1440.60">
    <property type="entry name" value="PriA, 3(prime) DNA-binding domain"/>
    <property type="match status" value="1"/>
</dbReference>
<dbReference type="GO" id="GO:0006310">
    <property type="term" value="P:DNA recombination"/>
    <property type="evidence" value="ECO:0007669"/>
    <property type="project" value="InterPro"/>
</dbReference>
<evidence type="ECO:0000256" key="9">
    <source>
        <dbReference type="SAM" id="MobiDB-lite"/>
    </source>
</evidence>
<comment type="caution">
    <text evidence="8">As this protein does not have any detectable helicase domains, it probably does not have helicase activity.</text>
</comment>
<dbReference type="GO" id="GO:0003677">
    <property type="term" value="F:DNA binding"/>
    <property type="evidence" value="ECO:0007669"/>
    <property type="project" value="UniProtKB-UniRule"/>
</dbReference>
<evidence type="ECO:0000256" key="5">
    <source>
        <dbReference type="ARBA" id="ARBA00022833"/>
    </source>
</evidence>
<evidence type="ECO:0000256" key="1">
    <source>
        <dbReference type="ARBA" id="ARBA00022515"/>
    </source>
</evidence>
<comment type="subunit">
    <text evidence="8">Component of the replication restart primosome.</text>
</comment>
<keyword evidence="5 8" id="KW-0862">Zinc</keyword>
<dbReference type="GO" id="GO:0006270">
    <property type="term" value="P:DNA replication initiation"/>
    <property type="evidence" value="ECO:0007669"/>
    <property type="project" value="TreeGrafter"/>
</dbReference>
<feature type="binding site" evidence="8">
    <location>
        <position position="559"/>
    </location>
    <ligand>
        <name>Zn(2+)</name>
        <dbReference type="ChEBI" id="CHEBI:29105"/>
        <label>2</label>
    </ligand>
</feature>
<keyword evidence="6 8" id="KW-0067">ATP-binding</keyword>
<feature type="compositionally biased region" description="Low complexity" evidence="9">
    <location>
        <begin position="185"/>
        <end position="197"/>
    </location>
</feature>
<feature type="region of interest" description="Disordered" evidence="9">
    <location>
        <begin position="162"/>
        <end position="273"/>
    </location>
</feature>
<evidence type="ECO:0000256" key="8">
    <source>
        <dbReference type="HAMAP-Rule" id="MF_00983"/>
    </source>
</evidence>
<keyword evidence="1 8" id="KW-0639">Primosome</keyword>
<evidence type="ECO:0000256" key="4">
    <source>
        <dbReference type="ARBA" id="ARBA00022741"/>
    </source>
</evidence>
<feature type="binding site" evidence="8">
    <location>
        <position position="527"/>
    </location>
    <ligand>
        <name>Zn(2+)</name>
        <dbReference type="ChEBI" id="CHEBI:29105"/>
        <label>1</label>
    </ligand>
</feature>
<sequence>MDRPPTDTPADLASAGVSAESGPPRRRGAHAKKSAASKKSSTSEKPTAAEPEPIEHPVARVLPLLTPAHLDRDFDYLVPPELDEIARPGVRVRVRFAGRLVDGYLLSRLAESDHPGKLVRLERVVSAEQVLTPEILRLATTVAARCAGTRADVLRLAVPPRHARVENGGPAKKSADSDGEPASPADGRGSIAAGSGRAADRDTPRIEDGTGRTAAAPEYSVEPGGGGGAGPVDADGDPVEPGGLDGVGASENDDTEQGGSESPGELGPTAVPGGVDTLAWRRYRHGDAFLTALASRRGPRAAWQALPGENWARRLAELAAVVAASGRSAILMVPDQRDLDRVLRECVLLVGDSAVGLSAGLGPAARYRRWLAVLRGTASVVVGTRSAVFAPAVDLGLVAIWDDGDDTYAEPRAPYPHAREIAMLRAHDTGAAFVAAGFARTAEIQAVVESGWAHDLLADRATLRAASPRIAAPGDTDAALERDPMARAIRIPAAAFAAARQALAAGAGVLVQVPRRGYVPALACTKCRTPARCRRCVGPLSLPGSDRSADSGAAHSPVCRWCGRTEAAFRCPVCGGRVLRAVVIGAARTAEELGRAFPGVPIRGSSGAALLDTVPPGPQVVVATVGAEPLLDGGYGVGLLLDGWALLGRADLRAAEDTLRRWLSAAALVRPDGQVLVMADPAVPTVQALLRWDPAGHAATELAQRTEVGFPPAVRMAAVDGTPDGIAGLLAAAELSAEVEVLGPVPLPPGARPPSGARNGGDEPGAEVERILLRAPRARGAALARALAAAQSIRSSQRAESPPRVQIDPLDIG</sequence>
<comment type="function">
    <text evidence="8">Initiates the restart of stalled replication forks, which reloads the replicative helicase on sites other than the origin of replication. Recognizes and binds to abandoned replication forks and remodels them to uncover a helicase loading site. Promotes assembly of the primosome at these replication forks.</text>
</comment>
<feature type="compositionally biased region" description="Low complexity" evidence="9">
    <location>
        <begin position="37"/>
        <end position="49"/>
    </location>
</feature>
<feature type="region of interest" description="Disordered" evidence="9">
    <location>
        <begin position="791"/>
        <end position="813"/>
    </location>
</feature>
<evidence type="ECO:0000313" key="11">
    <source>
        <dbReference type="EMBL" id="GGK93611.1"/>
    </source>
</evidence>
<feature type="binding site" evidence="8">
    <location>
        <position position="574"/>
    </location>
    <ligand>
        <name>Zn(2+)</name>
        <dbReference type="ChEBI" id="CHEBI:29105"/>
        <label>1</label>
    </ligand>
</feature>
<keyword evidence="7 8" id="KW-0238">DNA-binding</keyword>
<feature type="binding site" evidence="8">
    <location>
        <position position="533"/>
    </location>
    <ligand>
        <name>Zn(2+)</name>
        <dbReference type="ChEBI" id="CHEBI:29105"/>
        <label>2</label>
    </ligand>
</feature>
<keyword evidence="12" id="KW-1185">Reference proteome</keyword>
<dbReference type="GO" id="GO:0006269">
    <property type="term" value="P:DNA replication, synthesis of primer"/>
    <property type="evidence" value="ECO:0007669"/>
    <property type="project" value="UniProtKB-KW"/>
</dbReference>
<protein>
    <recommendedName>
        <fullName evidence="8">Probable replication restart protein PriA</fullName>
    </recommendedName>
    <alternativeName>
        <fullName evidence="8">Putative ATP-dependent DNA helicase PriA</fullName>
    </alternativeName>
</protein>
<dbReference type="PANTHER" id="PTHR30580">
    <property type="entry name" value="PRIMOSOMAL PROTEIN N"/>
    <property type="match status" value="1"/>
</dbReference>
<dbReference type="GO" id="GO:0006302">
    <property type="term" value="P:double-strand break repair"/>
    <property type="evidence" value="ECO:0007669"/>
    <property type="project" value="InterPro"/>
</dbReference>
<gene>
    <name evidence="8" type="primary">priA</name>
    <name evidence="11" type="ORF">GCM10011588_05230</name>
</gene>
<dbReference type="AlphaFoldDB" id="A0A917VKL6"/>
<keyword evidence="2 8" id="KW-0235">DNA replication</keyword>
<dbReference type="GO" id="GO:0008270">
    <property type="term" value="F:zinc ion binding"/>
    <property type="evidence" value="ECO:0007669"/>
    <property type="project" value="UniProtKB-UniRule"/>
</dbReference>
<dbReference type="EMBL" id="BMMH01000001">
    <property type="protein sequence ID" value="GGK93611.1"/>
    <property type="molecule type" value="Genomic_DNA"/>
</dbReference>
<feature type="binding site" evidence="8">
    <location>
        <position position="524"/>
    </location>
    <ligand>
        <name>Zn(2+)</name>
        <dbReference type="ChEBI" id="CHEBI:29105"/>
        <label>1</label>
    </ligand>
</feature>
<feature type="domain" description="Primosomal protein N' 3' DNA-binding" evidence="10">
    <location>
        <begin position="67"/>
        <end position="159"/>
    </location>
</feature>